<dbReference type="GO" id="GO:0051315">
    <property type="term" value="P:attachment of mitotic spindle microtubules to kinetochore"/>
    <property type="evidence" value="ECO:0007669"/>
    <property type="project" value="TreeGrafter"/>
</dbReference>
<evidence type="ECO:0000256" key="9">
    <source>
        <dbReference type="SAM" id="MobiDB-lite"/>
    </source>
</evidence>
<evidence type="ECO:0000256" key="5">
    <source>
        <dbReference type="ARBA" id="ARBA00022776"/>
    </source>
</evidence>
<dbReference type="GO" id="GO:0051301">
    <property type="term" value="P:cell division"/>
    <property type="evidence" value="ECO:0007669"/>
    <property type="project" value="UniProtKB-KW"/>
</dbReference>
<evidence type="ECO:0000256" key="8">
    <source>
        <dbReference type="SAM" id="Coils"/>
    </source>
</evidence>
<organism evidence="10 11">
    <name type="scientific">Smittium culicis</name>
    <dbReference type="NCBI Taxonomy" id="133412"/>
    <lineage>
        <taxon>Eukaryota</taxon>
        <taxon>Fungi</taxon>
        <taxon>Fungi incertae sedis</taxon>
        <taxon>Zoopagomycota</taxon>
        <taxon>Kickxellomycotina</taxon>
        <taxon>Harpellomycetes</taxon>
        <taxon>Harpellales</taxon>
        <taxon>Legeriomycetaceae</taxon>
        <taxon>Smittium</taxon>
    </lineage>
</organism>
<evidence type="ECO:0000256" key="4">
    <source>
        <dbReference type="ARBA" id="ARBA00022618"/>
    </source>
</evidence>
<keyword evidence="5" id="KW-0498">Mitosis</keyword>
<dbReference type="EMBL" id="LSSM01000356">
    <property type="protein sequence ID" value="OMJ29178.1"/>
    <property type="molecule type" value="Genomic_DNA"/>
</dbReference>
<keyword evidence="4" id="KW-0132">Cell division</keyword>
<feature type="coiled-coil region" evidence="8">
    <location>
        <begin position="495"/>
        <end position="648"/>
    </location>
</feature>
<dbReference type="Proteomes" id="UP000187429">
    <property type="component" value="Unassembled WGS sequence"/>
</dbReference>
<dbReference type="GO" id="GO:0007094">
    <property type="term" value="P:mitotic spindle assembly checkpoint signaling"/>
    <property type="evidence" value="ECO:0007669"/>
    <property type="project" value="InterPro"/>
</dbReference>
<feature type="region of interest" description="Disordered" evidence="9">
    <location>
        <begin position="1"/>
        <end position="48"/>
    </location>
</feature>
<dbReference type="PANTHER" id="PTHR23168">
    <property type="entry name" value="MITOTIC SPINDLE ASSEMBLY CHECKPOINT PROTEIN MAD1 MITOTIC ARREST DEFICIENT-LIKE PROTEIN 1"/>
    <property type="match status" value="1"/>
</dbReference>
<protein>
    <recommendedName>
        <fullName evidence="3">Spindle assembly checkpoint component MAD1</fullName>
    </recommendedName>
</protein>
<feature type="coiled-coil region" evidence="8">
    <location>
        <begin position="253"/>
        <end position="305"/>
    </location>
</feature>
<evidence type="ECO:0000256" key="7">
    <source>
        <dbReference type="ARBA" id="ARBA00023306"/>
    </source>
</evidence>
<comment type="subcellular location">
    <subcellularLocation>
        <location evidence="1">Nucleus</location>
    </subcellularLocation>
</comment>
<evidence type="ECO:0000256" key="1">
    <source>
        <dbReference type="ARBA" id="ARBA00004123"/>
    </source>
</evidence>
<keyword evidence="11" id="KW-1185">Reference proteome</keyword>
<feature type="coiled-coil region" evidence="8">
    <location>
        <begin position="331"/>
        <end position="358"/>
    </location>
</feature>
<evidence type="ECO:0000313" key="11">
    <source>
        <dbReference type="Proteomes" id="UP000187429"/>
    </source>
</evidence>
<reference evidence="11" key="1">
    <citation type="submission" date="2017-01" db="EMBL/GenBank/DDBJ databases">
        <authorList>
            <person name="Wang Y."/>
            <person name="White M."/>
            <person name="Kvist S."/>
            <person name="Moncalvo J.-M."/>
        </authorList>
    </citation>
    <scope>NUCLEOTIDE SEQUENCE [LARGE SCALE GENOMIC DNA]</scope>
    <source>
        <strain evidence="11">ID-206-W2</strain>
    </source>
</reference>
<sequence>MYQHDKASLSNENAPPPQTSISSRNPPPPQNPSFHPKQTPLPSSRRSRLARELLSNQKDAPNSSLKIPNIPPSTIIRNRFNHLLNGSTSINQNSAKRKRLILNPNDIPSLSHDLHTPLRPKTNNHLESNFFSSIFEKRSNLLNENPLINPVFDTPLNRGFSDNDNSNLSNSPIVRNRSPPTGPFPQINISPQTYAPSNENEYDWDSDNKLLKTPLNIRSKTATKAIDSIARPGSAIRKMLDDSLKESQRISELEKARQQANKASYENKRISLELKKSKLEYDSILAELKNKLDSRDKKIDSLEKERDWLFNKEKSASESLKLAEDNNLSSKKNYENIISQLKDHINDENELRIEQEQKFETDRSSFISQVNNLELRLVKVEKYKSLMEKQLCSIILNSDNSRDPSTVSSFGWQKIVETIQEVISSKNLQISKLKINSSASAQFDPSDDQVLKDLQDFYNSTSDSPIITKSISYIQYLKKQIEFFERETSTTLSESNKLKIENDSLKNSLISLKHQVDDVNLIKERNLDLQSKLSRLEHTQLELAKLEAEYKTLRQEQERWNSMFKNEPENNISNETTSPYQAANLVLNLRNELAKQNEKIGELSAKNSMYSSQIIECEAKIDDLNALVSNLETKLNDTTNKLIRSEKSKAGTIREVSSLKAQLDSYDFEEAHMMKGNYDTVKADRIKHLKDHIYNQQLHIMELEKSMELEYLNKLNLTPEELEDLKKRVLFSSQVKDDLVKSHTSVAEFETNCNILELQSQYDKALSQSIQHQETIKKLTQEKSNLSRELETADKQLAILEYRVGKGDYNPETTRVLMLADNPSSRDYAIRKERLENLKEENSQLLGQLKTALDSLSKYSNTAQSINNVHETNVSNNELELSLNPTTYDNDIQSKDEIKPLDSGLFKTISNLKSDNKALIDKLANSKIAIKRLKEVWRAKALELREAVCSLLGYQVDFLENGRVRLTSIYAESNMNSFLFSSNSHNKGTIELLGGGNKDYLTSVQADIRYWVSEQGSIPAFLASTTLQLFEKNPTQTQNPPL</sequence>
<dbReference type="GO" id="GO:0072686">
    <property type="term" value="C:mitotic spindle"/>
    <property type="evidence" value="ECO:0007669"/>
    <property type="project" value="TreeGrafter"/>
</dbReference>
<feature type="region of interest" description="Disordered" evidence="9">
    <location>
        <begin position="159"/>
        <end position="190"/>
    </location>
</feature>
<dbReference type="Gene3D" id="3.30.457.60">
    <property type="match status" value="1"/>
</dbReference>
<keyword evidence="6" id="KW-0539">Nucleus</keyword>
<keyword evidence="8" id="KW-0175">Coiled coil</keyword>
<accession>A0A1R1YQL0</accession>
<evidence type="ECO:0000256" key="3">
    <source>
        <dbReference type="ARBA" id="ARBA00022019"/>
    </source>
</evidence>
<feature type="coiled-coil region" evidence="8">
    <location>
        <begin position="828"/>
        <end position="855"/>
    </location>
</feature>
<evidence type="ECO:0000256" key="2">
    <source>
        <dbReference type="ARBA" id="ARBA00008029"/>
    </source>
</evidence>
<dbReference type="Gene3D" id="6.10.250.90">
    <property type="match status" value="1"/>
</dbReference>
<evidence type="ECO:0000313" key="10">
    <source>
        <dbReference type="EMBL" id="OMJ29178.1"/>
    </source>
</evidence>
<feature type="compositionally biased region" description="Low complexity" evidence="9">
    <location>
        <begin position="32"/>
        <end position="44"/>
    </location>
</feature>
<feature type="compositionally biased region" description="Low complexity" evidence="9">
    <location>
        <begin position="162"/>
        <end position="171"/>
    </location>
</feature>
<comment type="similarity">
    <text evidence="2">Belongs to the MAD1 family.</text>
</comment>
<proteinExistence type="inferred from homology"/>
<gene>
    <name evidence="10" type="ORF">AYI69_g1316</name>
</gene>
<dbReference type="SUPFAM" id="SSF75704">
    <property type="entry name" value="Mitotic arrest deficient-like 1, Mad1"/>
    <property type="match status" value="1"/>
</dbReference>
<dbReference type="Pfam" id="PF05557">
    <property type="entry name" value="MAD"/>
    <property type="match status" value="1"/>
</dbReference>
<dbReference type="OrthoDB" id="331602at2759"/>
<dbReference type="InterPro" id="IPR008672">
    <property type="entry name" value="Mad1"/>
</dbReference>
<dbReference type="AlphaFoldDB" id="A0A1R1YQL0"/>
<dbReference type="PANTHER" id="PTHR23168:SF0">
    <property type="entry name" value="MITOTIC SPINDLE ASSEMBLY CHECKPOINT PROTEIN MAD1"/>
    <property type="match status" value="1"/>
</dbReference>
<feature type="coiled-coil region" evidence="8">
    <location>
        <begin position="762"/>
        <end position="803"/>
    </location>
</feature>
<dbReference type="GO" id="GO:0000776">
    <property type="term" value="C:kinetochore"/>
    <property type="evidence" value="ECO:0007669"/>
    <property type="project" value="TreeGrafter"/>
</dbReference>
<evidence type="ECO:0000256" key="6">
    <source>
        <dbReference type="ARBA" id="ARBA00023242"/>
    </source>
</evidence>
<name>A0A1R1YQL0_9FUNG</name>
<keyword evidence="7" id="KW-0131">Cell cycle</keyword>
<comment type="caution">
    <text evidence="10">The sequence shown here is derived from an EMBL/GenBank/DDBJ whole genome shotgun (WGS) entry which is preliminary data.</text>
</comment>
<dbReference type="GO" id="GO:0005635">
    <property type="term" value="C:nuclear envelope"/>
    <property type="evidence" value="ECO:0007669"/>
    <property type="project" value="TreeGrafter"/>
</dbReference>